<dbReference type="PANTHER" id="PTHR35526">
    <property type="entry name" value="ANTI-SIGMA-F FACTOR RSBW-RELATED"/>
    <property type="match status" value="1"/>
</dbReference>
<reference evidence="1 2" key="1">
    <citation type="submission" date="2024-06" db="EMBL/GenBank/DDBJ databases">
        <title>The Natural Products Discovery Center: Release of the First 8490 Sequenced Strains for Exploring Actinobacteria Biosynthetic Diversity.</title>
        <authorList>
            <person name="Kalkreuter E."/>
            <person name="Kautsar S.A."/>
            <person name="Yang D."/>
            <person name="Bader C.D."/>
            <person name="Teijaro C.N."/>
            <person name="Fluegel L."/>
            <person name="Davis C.M."/>
            <person name="Simpson J.R."/>
            <person name="Lauterbach L."/>
            <person name="Steele A.D."/>
            <person name="Gui C."/>
            <person name="Meng S."/>
            <person name="Li G."/>
            <person name="Viehrig K."/>
            <person name="Ye F."/>
            <person name="Su P."/>
            <person name="Kiefer A.F."/>
            <person name="Nichols A."/>
            <person name="Cepeda A.J."/>
            <person name="Yan W."/>
            <person name="Fan B."/>
            <person name="Jiang Y."/>
            <person name="Adhikari A."/>
            <person name="Zheng C.-J."/>
            <person name="Schuster L."/>
            <person name="Cowan T.M."/>
            <person name="Smanski M.J."/>
            <person name="Chevrette M.G."/>
            <person name="De Carvalho L.P.S."/>
            <person name="Shen B."/>
        </authorList>
    </citation>
    <scope>NUCLEOTIDE SEQUENCE [LARGE SCALE GENOMIC DNA]</scope>
    <source>
        <strain evidence="1 2">NPDC048946</strain>
    </source>
</reference>
<dbReference type="GO" id="GO:0005524">
    <property type="term" value="F:ATP binding"/>
    <property type="evidence" value="ECO:0007669"/>
    <property type="project" value="UniProtKB-KW"/>
</dbReference>
<dbReference type="PANTHER" id="PTHR35526:SF3">
    <property type="entry name" value="ANTI-SIGMA-F FACTOR RSBW"/>
    <property type="match status" value="1"/>
</dbReference>
<gene>
    <name evidence="1" type="ORF">AB0C36_28410</name>
</gene>
<sequence length="110" mass="11894">MARGEVEHLLRTWDIGELADVATLLLSELLTNVLIHVGPGSWHSLTVRHDGSCLRVEVRDACPRLPASRGGGLDDEFGRGLALVECLAHTWGADALPNGKVVWFTLRGDG</sequence>
<protein>
    <submittedName>
        <fullName evidence="1">ATP-binding protein</fullName>
    </submittedName>
</protein>
<accession>A0ABV3DNU5</accession>
<keyword evidence="1" id="KW-0547">Nucleotide-binding</keyword>
<keyword evidence="1" id="KW-0067">ATP-binding</keyword>
<evidence type="ECO:0000313" key="2">
    <source>
        <dbReference type="Proteomes" id="UP001551482"/>
    </source>
</evidence>
<dbReference type="RefSeq" id="WP_358359301.1">
    <property type="nucleotide sequence ID" value="NZ_JBEZFP010000088.1"/>
</dbReference>
<keyword evidence="2" id="KW-1185">Reference proteome</keyword>
<dbReference type="EMBL" id="JBEZFP010000088">
    <property type="protein sequence ID" value="MEU8137423.1"/>
    <property type="molecule type" value="Genomic_DNA"/>
</dbReference>
<proteinExistence type="predicted"/>
<dbReference type="Gene3D" id="3.30.565.10">
    <property type="entry name" value="Histidine kinase-like ATPase, C-terminal domain"/>
    <property type="match status" value="1"/>
</dbReference>
<comment type="caution">
    <text evidence="1">The sequence shown here is derived from an EMBL/GenBank/DDBJ whole genome shotgun (WGS) entry which is preliminary data.</text>
</comment>
<organism evidence="1 2">
    <name type="scientific">Streptodolium elevatio</name>
    <dbReference type="NCBI Taxonomy" id="3157996"/>
    <lineage>
        <taxon>Bacteria</taxon>
        <taxon>Bacillati</taxon>
        <taxon>Actinomycetota</taxon>
        <taxon>Actinomycetes</taxon>
        <taxon>Kitasatosporales</taxon>
        <taxon>Streptomycetaceae</taxon>
        <taxon>Streptodolium</taxon>
    </lineage>
</organism>
<dbReference type="InterPro" id="IPR050267">
    <property type="entry name" value="Anti-sigma-factor_SerPK"/>
</dbReference>
<evidence type="ECO:0000313" key="1">
    <source>
        <dbReference type="EMBL" id="MEU8137423.1"/>
    </source>
</evidence>
<name>A0ABV3DNU5_9ACTN</name>
<dbReference type="Proteomes" id="UP001551482">
    <property type="component" value="Unassembled WGS sequence"/>
</dbReference>
<dbReference type="InterPro" id="IPR036890">
    <property type="entry name" value="HATPase_C_sf"/>
</dbReference>
<dbReference type="SUPFAM" id="SSF55874">
    <property type="entry name" value="ATPase domain of HSP90 chaperone/DNA topoisomerase II/histidine kinase"/>
    <property type="match status" value="1"/>
</dbReference>
<dbReference type="CDD" id="cd16936">
    <property type="entry name" value="HATPase_RsbW-like"/>
    <property type="match status" value="1"/>
</dbReference>